<accession>A0A5M6DHT9</accession>
<sequence>MTVQMTPAIAESVEQRRQEITAFLAEQDATDRIAAARARADRLEAALAADVGPEIASKAMEARQECRRRLWLAMACCGRVAVTDGVVKCYGADADKHTRALAPFNHVPPGLSRSLAALLLARMTEDQ</sequence>
<keyword evidence="2" id="KW-1185">Reference proteome</keyword>
<dbReference type="Proteomes" id="UP000324479">
    <property type="component" value="Unassembled WGS sequence"/>
</dbReference>
<evidence type="ECO:0000313" key="1">
    <source>
        <dbReference type="EMBL" id="KAA5547013.1"/>
    </source>
</evidence>
<gene>
    <name evidence="1" type="ORF">FYK55_00925</name>
</gene>
<dbReference type="EMBL" id="VWOX01000001">
    <property type="protein sequence ID" value="KAA5547013.1"/>
    <property type="molecule type" value="Genomic_DNA"/>
</dbReference>
<organism evidence="1 2">
    <name type="scientific">Roseiconus nitratireducens</name>
    <dbReference type="NCBI Taxonomy" id="2605748"/>
    <lineage>
        <taxon>Bacteria</taxon>
        <taxon>Pseudomonadati</taxon>
        <taxon>Planctomycetota</taxon>
        <taxon>Planctomycetia</taxon>
        <taxon>Pirellulales</taxon>
        <taxon>Pirellulaceae</taxon>
        <taxon>Roseiconus</taxon>
    </lineage>
</organism>
<reference evidence="1 2" key="1">
    <citation type="submission" date="2019-08" db="EMBL/GenBank/DDBJ databases">
        <authorList>
            <person name="Dhanesh K."/>
            <person name="Kumar G."/>
            <person name="Sasikala C."/>
            <person name="Venkata Ramana C."/>
        </authorList>
    </citation>
    <scope>NUCLEOTIDE SEQUENCE [LARGE SCALE GENOMIC DNA]</scope>
    <source>
        <strain evidence="1 2">JC645</strain>
    </source>
</reference>
<dbReference type="AlphaFoldDB" id="A0A5M6DHT9"/>
<evidence type="ECO:0000313" key="2">
    <source>
        <dbReference type="Proteomes" id="UP000324479"/>
    </source>
</evidence>
<name>A0A5M6DHT9_9BACT</name>
<proteinExistence type="predicted"/>
<comment type="caution">
    <text evidence="1">The sequence shown here is derived from an EMBL/GenBank/DDBJ whole genome shotgun (WGS) entry which is preliminary data.</text>
</comment>
<protein>
    <submittedName>
        <fullName evidence="1">Uncharacterized protein</fullName>
    </submittedName>
</protein>